<dbReference type="Gene3D" id="3.40.250.10">
    <property type="entry name" value="Rhodanese-like domain"/>
    <property type="match status" value="1"/>
</dbReference>
<dbReference type="AlphaFoldDB" id="A0A0D2WJ23"/>
<proteinExistence type="predicted"/>
<dbReference type="Pfam" id="PF00581">
    <property type="entry name" value="Rhodanese"/>
    <property type="match status" value="1"/>
</dbReference>
<dbReference type="GO" id="GO:0004725">
    <property type="term" value="F:protein tyrosine phosphatase activity"/>
    <property type="evidence" value="ECO:0007669"/>
    <property type="project" value="TreeGrafter"/>
</dbReference>
<dbReference type="PANTHER" id="PTHR10828">
    <property type="entry name" value="M-PHASE INDUCER PHOSPHATASE DUAL SPECIFICITY PHOSPHATASE CDC25"/>
    <property type="match status" value="1"/>
</dbReference>
<gene>
    <name evidence="2" type="ORF">CAOG_000718</name>
</gene>
<evidence type="ECO:0000259" key="1">
    <source>
        <dbReference type="PROSITE" id="PS50206"/>
    </source>
</evidence>
<dbReference type="GO" id="GO:0005737">
    <property type="term" value="C:cytoplasm"/>
    <property type="evidence" value="ECO:0007669"/>
    <property type="project" value="TreeGrafter"/>
</dbReference>
<evidence type="ECO:0000313" key="2">
    <source>
        <dbReference type="EMBL" id="KJE89198.1"/>
    </source>
</evidence>
<dbReference type="InterPro" id="IPR001763">
    <property type="entry name" value="Rhodanese-like_dom"/>
</dbReference>
<dbReference type="PROSITE" id="PS50206">
    <property type="entry name" value="RHODANESE_3"/>
    <property type="match status" value="1"/>
</dbReference>
<dbReference type="SUPFAM" id="SSF52821">
    <property type="entry name" value="Rhodanese/Cell cycle control phosphatase"/>
    <property type="match status" value="1"/>
</dbReference>
<dbReference type="STRING" id="595528.A0A0D2WJ23"/>
<dbReference type="GO" id="GO:0005634">
    <property type="term" value="C:nucleus"/>
    <property type="evidence" value="ECO:0007669"/>
    <property type="project" value="TreeGrafter"/>
</dbReference>
<evidence type="ECO:0000313" key="3">
    <source>
        <dbReference type="Proteomes" id="UP000008743"/>
    </source>
</evidence>
<dbReference type="InterPro" id="IPR036873">
    <property type="entry name" value="Rhodanese-like_dom_sf"/>
</dbReference>
<name>A0A0D2WJ23_CAPO3</name>
<organism evidence="2 3">
    <name type="scientific">Capsaspora owczarzaki (strain ATCC 30864)</name>
    <dbReference type="NCBI Taxonomy" id="595528"/>
    <lineage>
        <taxon>Eukaryota</taxon>
        <taxon>Filasterea</taxon>
        <taxon>Capsaspora</taxon>
    </lineage>
</organism>
<dbReference type="SMART" id="SM00450">
    <property type="entry name" value="RHOD"/>
    <property type="match status" value="1"/>
</dbReference>
<dbReference type="OrthoDB" id="102559at2759"/>
<dbReference type="RefSeq" id="XP_004365589.2">
    <property type="nucleotide sequence ID" value="XM_004365532.2"/>
</dbReference>
<dbReference type="InParanoid" id="A0A0D2WJ23"/>
<sequence>MAYSVMRAAELAALLRAPKLAGEPTPKFVVIDVRDHDFQGGNIAGCVNVPSATISKAIDELVEQYGQHDMVIFHCMYSQQRGPSCAKYFARNLDARKHLAQVYCLEGGFRSWAQQFGRDSSLTANFDPDAAFD</sequence>
<accession>A0A0D2WJ23</accession>
<dbReference type="FunCoup" id="A0A0D2WJ23">
    <property type="interactions" value="209"/>
</dbReference>
<protein>
    <recommendedName>
        <fullName evidence="1">Rhodanese domain-containing protein</fullName>
    </recommendedName>
</protein>
<dbReference type="Proteomes" id="UP000008743">
    <property type="component" value="Unassembled WGS sequence"/>
</dbReference>
<dbReference type="eggNOG" id="KOG3772">
    <property type="taxonomic scope" value="Eukaryota"/>
</dbReference>
<dbReference type="PANTHER" id="PTHR10828:SF38">
    <property type="entry name" value="ARSENICAL-RESISTANCE PROTEIN 2-RELATED"/>
    <property type="match status" value="1"/>
</dbReference>
<dbReference type="PhylomeDB" id="A0A0D2WJ23"/>
<keyword evidence="3" id="KW-1185">Reference proteome</keyword>
<feature type="domain" description="Rhodanese" evidence="1">
    <location>
        <begin position="24"/>
        <end position="121"/>
    </location>
</feature>
<dbReference type="EMBL" id="KE346360">
    <property type="protein sequence ID" value="KJE89198.1"/>
    <property type="molecule type" value="Genomic_DNA"/>
</dbReference>
<reference evidence="3" key="1">
    <citation type="submission" date="2011-02" db="EMBL/GenBank/DDBJ databases">
        <title>The Genome Sequence of Capsaspora owczarzaki ATCC 30864.</title>
        <authorList>
            <person name="Russ C."/>
            <person name="Cuomo C."/>
            <person name="Burger G."/>
            <person name="Gray M.W."/>
            <person name="Holland P.W.H."/>
            <person name="King N."/>
            <person name="Lang F.B.F."/>
            <person name="Roger A.J."/>
            <person name="Ruiz-Trillo I."/>
            <person name="Young S.K."/>
            <person name="Zeng Q."/>
            <person name="Gargeya S."/>
            <person name="Alvarado L."/>
            <person name="Berlin A."/>
            <person name="Chapman S.B."/>
            <person name="Chen Z."/>
            <person name="Freedman E."/>
            <person name="Gellesch M."/>
            <person name="Goldberg J."/>
            <person name="Griggs A."/>
            <person name="Gujja S."/>
            <person name="Heilman E."/>
            <person name="Heiman D."/>
            <person name="Howarth C."/>
            <person name="Mehta T."/>
            <person name="Neiman D."/>
            <person name="Pearson M."/>
            <person name="Roberts A."/>
            <person name="Saif S."/>
            <person name="Shea T."/>
            <person name="Shenoy N."/>
            <person name="Sisk P."/>
            <person name="Stolte C."/>
            <person name="Sykes S."/>
            <person name="White J."/>
            <person name="Yandava C."/>
            <person name="Haas B."/>
            <person name="Nusbaum C."/>
            <person name="Birren B."/>
        </authorList>
    </citation>
    <scope>NUCLEOTIDE SEQUENCE</scope>
    <source>
        <strain evidence="3">ATCC 30864</strain>
    </source>
</reference>